<dbReference type="EMBL" id="CAUWAG010000013">
    <property type="protein sequence ID" value="CAJ2510007.1"/>
    <property type="molecule type" value="Genomic_DNA"/>
</dbReference>
<dbReference type="AlphaFoldDB" id="A0AAI8YMA5"/>
<keyword evidence="3" id="KW-1185">Reference proteome</keyword>
<reference evidence="2" key="1">
    <citation type="submission" date="2023-10" db="EMBL/GenBank/DDBJ databases">
        <authorList>
            <person name="Hackl T."/>
        </authorList>
    </citation>
    <scope>NUCLEOTIDE SEQUENCE</scope>
</reference>
<protein>
    <submittedName>
        <fullName evidence="2">Uu.00g059070.m01.CDS01</fullName>
    </submittedName>
</protein>
<name>A0AAI8YMA5_9PEZI</name>
<evidence type="ECO:0000313" key="2">
    <source>
        <dbReference type="EMBL" id="CAJ2510007.1"/>
    </source>
</evidence>
<gene>
    <name evidence="2" type="ORF">KHLLAP_LOCUS10475</name>
</gene>
<feature type="compositionally biased region" description="Pro residues" evidence="1">
    <location>
        <begin position="52"/>
        <end position="61"/>
    </location>
</feature>
<feature type="region of interest" description="Disordered" evidence="1">
    <location>
        <begin position="27"/>
        <end position="61"/>
    </location>
</feature>
<feature type="region of interest" description="Disordered" evidence="1">
    <location>
        <begin position="113"/>
        <end position="139"/>
    </location>
</feature>
<evidence type="ECO:0000313" key="3">
    <source>
        <dbReference type="Proteomes" id="UP001295740"/>
    </source>
</evidence>
<feature type="compositionally biased region" description="Polar residues" evidence="1">
    <location>
        <begin position="113"/>
        <end position="134"/>
    </location>
</feature>
<feature type="region of interest" description="Disordered" evidence="1">
    <location>
        <begin position="83"/>
        <end position="102"/>
    </location>
</feature>
<comment type="caution">
    <text evidence="2">The sequence shown here is derived from an EMBL/GenBank/DDBJ whole genome shotgun (WGS) entry which is preliminary data.</text>
</comment>
<evidence type="ECO:0000256" key="1">
    <source>
        <dbReference type="SAM" id="MobiDB-lite"/>
    </source>
</evidence>
<organism evidence="2 3">
    <name type="scientific">Anthostomella pinea</name>
    <dbReference type="NCBI Taxonomy" id="933095"/>
    <lineage>
        <taxon>Eukaryota</taxon>
        <taxon>Fungi</taxon>
        <taxon>Dikarya</taxon>
        <taxon>Ascomycota</taxon>
        <taxon>Pezizomycotina</taxon>
        <taxon>Sordariomycetes</taxon>
        <taxon>Xylariomycetidae</taxon>
        <taxon>Xylariales</taxon>
        <taxon>Xylariaceae</taxon>
        <taxon>Anthostomella</taxon>
    </lineage>
</organism>
<proteinExistence type="predicted"/>
<dbReference type="Proteomes" id="UP001295740">
    <property type="component" value="Unassembled WGS sequence"/>
</dbReference>
<sequence>MGWYRSSPSSPSTCSSPIIHSPRTQFLLANPSSSTSAKRFPKAPLVWSSRPSPSPSSLPTPSPSPLLSFPCLIVLMNASTSATPAPAQPFSPGNSVRTGGVAAATRSGFPSAFSTCTPRSNRVVTSRKQSPAPNSRSRRCRSRRLTALTSAAGAVMKRRPEPGEFDKVHVPWDEVYAMMCNLDIGNMDFDDYCADDRFGDFEEQGGPWRGKWWTYAGVGEEMSEGVRAKLDEDIRRLEEERLA</sequence>
<accession>A0AAI8YMA5</accession>